<dbReference type="EMBL" id="CP022190">
    <property type="protein sequence ID" value="AWI85509.1"/>
    <property type="molecule type" value="Genomic_DNA"/>
</dbReference>
<feature type="domain" description="Globin" evidence="2">
    <location>
        <begin position="6"/>
        <end position="141"/>
    </location>
</feature>
<dbReference type="GO" id="GO:0008941">
    <property type="term" value="F:nitric oxide dioxygenase NAD(P)H activity"/>
    <property type="evidence" value="ECO:0007669"/>
    <property type="project" value="TreeGrafter"/>
</dbReference>
<dbReference type="Pfam" id="PF00042">
    <property type="entry name" value="Globin"/>
    <property type="match status" value="1"/>
</dbReference>
<gene>
    <name evidence="3" type="ORF">CEW88_17420</name>
</gene>
<dbReference type="KEGG" id="ypac:CEW88_17420"/>
<dbReference type="Proteomes" id="UP000244915">
    <property type="component" value="Chromosome 2"/>
</dbReference>
<dbReference type="GO" id="GO:0071500">
    <property type="term" value="P:cellular response to nitrosative stress"/>
    <property type="evidence" value="ECO:0007669"/>
    <property type="project" value="TreeGrafter"/>
</dbReference>
<dbReference type="GO" id="GO:0020037">
    <property type="term" value="F:heme binding"/>
    <property type="evidence" value="ECO:0007669"/>
    <property type="project" value="InterPro"/>
</dbReference>
<reference evidence="3 4" key="1">
    <citation type="submission" date="2017-06" db="EMBL/GenBank/DDBJ databases">
        <title>Yangia sp. YSBP01 complete genome sequence.</title>
        <authorList>
            <person name="Woo J.-H."/>
            <person name="Kim H.-S."/>
        </authorList>
    </citation>
    <scope>NUCLEOTIDE SEQUENCE [LARGE SCALE GENOMIC DNA]</scope>
    <source>
        <strain evidence="3 4">YSBP01</strain>
    </source>
</reference>
<comment type="similarity">
    <text evidence="1">Belongs to the globin family.</text>
</comment>
<organism evidence="3 4">
    <name type="scientific">Alloyangia pacifica</name>
    <dbReference type="NCBI Taxonomy" id="311180"/>
    <lineage>
        <taxon>Bacteria</taxon>
        <taxon>Pseudomonadati</taxon>
        <taxon>Pseudomonadota</taxon>
        <taxon>Alphaproteobacteria</taxon>
        <taxon>Rhodobacterales</taxon>
        <taxon>Roseobacteraceae</taxon>
        <taxon>Alloyangia</taxon>
    </lineage>
</organism>
<dbReference type="AlphaFoldDB" id="A0A2U8HHM8"/>
<dbReference type="SUPFAM" id="SSF46458">
    <property type="entry name" value="Globin-like"/>
    <property type="match status" value="1"/>
</dbReference>
<dbReference type="PRINTS" id="PR01907">
    <property type="entry name" value="WORMGLOBIN"/>
</dbReference>
<sequence>MESAMTLTPQHITDIRLSWQVLASDADGFASGFYHRLFRRDPDLGPLFASTDLPAQRRKLIAAIALVVRHADDLSPVLGPLAELGARHLGYGVKTSDYTTVGGALIETMEAQMQGAFTPEVRDAWLTAYGAVAGTMMAGAETAARRARA</sequence>
<keyword evidence="3" id="KW-0675">Receptor</keyword>
<name>A0A2U8HHM8_9RHOB</name>
<dbReference type="InterPro" id="IPR009050">
    <property type="entry name" value="Globin-like_sf"/>
</dbReference>
<dbReference type="GO" id="GO:0046210">
    <property type="term" value="P:nitric oxide catabolic process"/>
    <property type="evidence" value="ECO:0007669"/>
    <property type="project" value="TreeGrafter"/>
</dbReference>
<evidence type="ECO:0000313" key="4">
    <source>
        <dbReference type="Proteomes" id="UP000244915"/>
    </source>
</evidence>
<proteinExistence type="inferred from homology"/>
<evidence type="ECO:0000259" key="2">
    <source>
        <dbReference type="PROSITE" id="PS01033"/>
    </source>
</evidence>
<dbReference type="InterPro" id="IPR000971">
    <property type="entry name" value="Globin"/>
</dbReference>
<keyword evidence="1" id="KW-0561">Oxygen transport</keyword>
<accession>A0A2U8HHM8</accession>
<dbReference type="PROSITE" id="PS01033">
    <property type="entry name" value="GLOBIN"/>
    <property type="match status" value="1"/>
</dbReference>
<keyword evidence="1" id="KW-0813">Transport</keyword>
<dbReference type="InterPro" id="IPR012292">
    <property type="entry name" value="Globin/Proto"/>
</dbReference>
<dbReference type="GO" id="GO:0005344">
    <property type="term" value="F:oxygen carrier activity"/>
    <property type="evidence" value="ECO:0007669"/>
    <property type="project" value="UniProtKB-KW"/>
</dbReference>
<evidence type="ECO:0000256" key="1">
    <source>
        <dbReference type="RuleBase" id="RU000356"/>
    </source>
</evidence>
<keyword evidence="1" id="KW-0349">Heme</keyword>
<dbReference type="PANTHER" id="PTHR43396">
    <property type="entry name" value="FLAVOHEMOPROTEIN"/>
    <property type="match status" value="1"/>
</dbReference>
<evidence type="ECO:0000313" key="3">
    <source>
        <dbReference type="EMBL" id="AWI85509.1"/>
    </source>
</evidence>
<dbReference type="PANTHER" id="PTHR43396:SF6">
    <property type="entry name" value="ABL201WP"/>
    <property type="match status" value="1"/>
</dbReference>
<dbReference type="GO" id="GO:0071949">
    <property type="term" value="F:FAD binding"/>
    <property type="evidence" value="ECO:0007669"/>
    <property type="project" value="TreeGrafter"/>
</dbReference>
<protein>
    <submittedName>
        <fullName evidence="3">Hemin receptor</fullName>
    </submittedName>
</protein>
<dbReference type="Gene3D" id="1.10.490.10">
    <property type="entry name" value="Globins"/>
    <property type="match status" value="1"/>
</dbReference>
<keyword evidence="1" id="KW-0408">Iron</keyword>
<keyword evidence="1" id="KW-0479">Metal-binding</keyword>
<dbReference type="GO" id="GO:0019825">
    <property type="term" value="F:oxygen binding"/>
    <property type="evidence" value="ECO:0007669"/>
    <property type="project" value="InterPro"/>
</dbReference>